<dbReference type="AlphaFoldDB" id="A0AAW1RSQ9"/>
<sequence>MQLQPSPVAWVVRPYRVAVSGLLAYAWPVQRLGTGITTHAAFGSKTLSIACPSIQPSVRPMGLARRQPSSATTFFEAATKLCSPVSLSLGEWPARSRLYRSTTLLSSRSRKHAGGSIIEDRQGEPTESEGDIVPEEEDDNEIREGSIQLDEVDESDAVFESDDEDLQSVLQHATDMTAFIDHGNLPWAMVTLEATQKVLSAPSQQHLQLYLFRAVAKGTRLDIRLDKPEDPYGSPSMEDTEQFLRALTSELEAAIGPEETDNIDIEVSSPGVERAVRIPGELQRFQEIPMTVEYELDNDRLDTRVLELMECNTETGSSLWKLADVKRNRAGKGRPKLSNKQAQQRFDIPIRNLRKVRLFLDM</sequence>
<feature type="region of interest" description="Disordered" evidence="1">
    <location>
        <begin position="110"/>
        <end position="142"/>
    </location>
</feature>
<dbReference type="InterPro" id="IPR057234">
    <property type="entry name" value="DUF7912"/>
</dbReference>
<evidence type="ECO:0000256" key="1">
    <source>
        <dbReference type="SAM" id="MobiDB-lite"/>
    </source>
</evidence>
<dbReference type="HAMAP" id="MF_01077">
    <property type="entry name" value="RimP"/>
    <property type="match status" value="1"/>
</dbReference>
<dbReference type="Pfam" id="PF25498">
    <property type="entry name" value="DUF7912"/>
    <property type="match status" value="1"/>
</dbReference>
<feature type="compositionally biased region" description="Acidic residues" evidence="1">
    <location>
        <begin position="126"/>
        <end position="141"/>
    </location>
</feature>
<dbReference type="PANTHER" id="PTHR34544">
    <property type="entry name" value="OSJNBA0006B20.18 PROTEIN"/>
    <property type="match status" value="1"/>
</dbReference>
<gene>
    <name evidence="3" type="ORF">WJX74_008055</name>
</gene>
<evidence type="ECO:0000259" key="2">
    <source>
        <dbReference type="Pfam" id="PF25498"/>
    </source>
</evidence>
<accession>A0AAW1RSQ9</accession>
<protein>
    <recommendedName>
        <fullName evidence="2">DUF7912 domain-containing protein</fullName>
    </recommendedName>
</protein>
<dbReference type="GO" id="GO:0042274">
    <property type="term" value="P:ribosomal small subunit biogenesis"/>
    <property type="evidence" value="ECO:0007669"/>
    <property type="project" value="InterPro"/>
</dbReference>
<keyword evidence="4" id="KW-1185">Reference proteome</keyword>
<evidence type="ECO:0000313" key="4">
    <source>
        <dbReference type="Proteomes" id="UP001438707"/>
    </source>
</evidence>
<dbReference type="Proteomes" id="UP001438707">
    <property type="component" value="Unassembled WGS sequence"/>
</dbReference>
<name>A0AAW1RSQ9_9CHLO</name>
<evidence type="ECO:0000313" key="3">
    <source>
        <dbReference type="EMBL" id="KAK9836787.1"/>
    </source>
</evidence>
<dbReference type="PANTHER" id="PTHR34544:SF3">
    <property type="entry name" value="OS07G0155200 PROTEIN"/>
    <property type="match status" value="1"/>
</dbReference>
<dbReference type="InterPro" id="IPR003728">
    <property type="entry name" value="Ribosome_maturation_RimP"/>
</dbReference>
<dbReference type="EMBL" id="JALJOS010000007">
    <property type="protein sequence ID" value="KAK9836787.1"/>
    <property type="molecule type" value="Genomic_DNA"/>
</dbReference>
<reference evidence="3 4" key="1">
    <citation type="journal article" date="2024" name="Nat. Commun.">
        <title>Phylogenomics reveals the evolutionary origins of lichenization in chlorophyte algae.</title>
        <authorList>
            <person name="Puginier C."/>
            <person name="Libourel C."/>
            <person name="Otte J."/>
            <person name="Skaloud P."/>
            <person name="Haon M."/>
            <person name="Grisel S."/>
            <person name="Petersen M."/>
            <person name="Berrin J.G."/>
            <person name="Delaux P.M."/>
            <person name="Dal Grande F."/>
            <person name="Keller J."/>
        </authorList>
    </citation>
    <scope>NUCLEOTIDE SEQUENCE [LARGE SCALE GENOMIC DNA]</scope>
    <source>
        <strain evidence="3 4">SAG 2145</strain>
    </source>
</reference>
<proteinExistence type="inferred from homology"/>
<comment type="caution">
    <text evidence="3">The sequence shown here is derived from an EMBL/GenBank/DDBJ whole genome shotgun (WGS) entry which is preliminary data.</text>
</comment>
<organism evidence="3 4">
    <name type="scientific">Apatococcus lobatus</name>
    <dbReference type="NCBI Taxonomy" id="904363"/>
    <lineage>
        <taxon>Eukaryota</taxon>
        <taxon>Viridiplantae</taxon>
        <taxon>Chlorophyta</taxon>
        <taxon>core chlorophytes</taxon>
        <taxon>Trebouxiophyceae</taxon>
        <taxon>Chlorellales</taxon>
        <taxon>Chlorellaceae</taxon>
        <taxon>Apatococcus</taxon>
    </lineage>
</organism>
<feature type="domain" description="DUF7912" evidence="2">
    <location>
        <begin position="276"/>
        <end position="359"/>
    </location>
</feature>